<dbReference type="CTD" id="20235005"/>
<gene>
    <name evidence="2" type="ORF">LOTGIDRAFT_145734</name>
</gene>
<dbReference type="KEGG" id="lgi:LOTGIDRAFT_145734"/>
<dbReference type="GO" id="GO:0005815">
    <property type="term" value="C:microtubule organizing center"/>
    <property type="evidence" value="ECO:0007669"/>
    <property type="project" value="TreeGrafter"/>
</dbReference>
<dbReference type="HOGENOM" id="CLU_162413_1_0_1"/>
<sequence length="89" mass="10158">MRGSVQAVPSTYYINGNAYFSGKTVLYNSKRNPNFQSYLDHLTESIQPSFGAVRNIYTPDSGHRVARFQDLQPNAKYVVGGYEIFRPYK</sequence>
<dbReference type="EMBL" id="KB202329">
    <property type="protein sequence ID" value="ESO90754.1"/>
    <property type="molecule type" value="Genomic_DNA"/>
</dbReference>
<accession>V4BP67</accession>
<dbReference type="PANTHER" id="PTHR23004">
    <property type="entry name" value="DOUBLECORTIN DOMAIN CONTAINING 2"/>
    <property type="match status" value="1"/>
</dbReference>
<proteinExistence type="predicted"/>
<reference evidence="2 3" key="1">
    <citation type="journal article" date="2013" name="Nature">
        <title>Insights into bilaterian evolution from three spiralian genomes.</title>
        <authorList>
            <person name="Simakov O."/>
            <person name="Marletaz F."/>
            <person name="Cho S.J."/>
            <person name="Edsinger-Gonzales E."/>
            <person name="Havlak P."/>
            <person name="Hellsten U."/>
            <person name="Kuo D.H."/>
            <person name="Larsson T."/>
            <person name="Lv J."/>
            <person name="Arendt D."/>
            <person name="Savage R."/>
            <person name="Osoegawa K."/>
            <person name="de Jong P."/>
            <person name="Grimwood J."/>
            <person name="Chapman J.A."/>
            <person name="Shapiro H."/>
            <person name="Aerts A."/>
            <person name="Otillar R.P."/>
            <person name="Terry A.Y."/>
            <person name="Boore J.L."/>
            <person name="Grigoriev I.V."/>
            <person name="Lindberg D.R."/>
            <person name="Seaver E.C."/>
            <person name="Weisblat D.A."/>
            <person name="Putnam N.H."/>
            <person name="Rokhsar D.S."/>
        </authorList>
    </citation>
    <scope>NUCLEOTIDE SEQUENCE [LARGE SCALE GENOMIC DNA]</scope>
</reference>
<feature type="domain" description="Doublecortin" evidence="1">
    <location>
        <begin position="11"/>
        <end position="89"/>
    </location>
</feature>
<dbReference type="AlphaFoldDB" id="V4BP67"/>
<dbReference type="Proteomes" id="UP000030746">
    <property type="component" value="Unassembled WGS sequence"/>
</dbReference>
<evidence type="ECO:0000313" key="3">
    <source>
        <dbReference type="Proteomes" id="UP000030746"/>
    </source>
</evidence>
<dbReference type="STRING" id="225164.V4BP67"/>
<dbReference type="OrthoDB" id="1738954at2759"/>
<dbReference type="InterPro" id="IPR036572">
    <property type="entry name" value="Doublecortin_dom_sf"/>
</dbReference>
<dbReference type="GO" id="GO:0005874">
    <property type="term" value="C:microtubule"/>
    <property type="evidence" value="ECO:0007669"/>
    <property type="project" value="TreeGrafter"/>
</dbReference>
<dbReference type="GeneID" id="20235005"/>
<keyword evidence="3" id="KW-1185">Reference proteome</keyword>
<dbReference type="OMA" id="QDMASIQ"/>
<dbReference type="RefSeq" id="XP_009058560.1">
    <property type="nucleotide sequence ID" value="XM_009060312.1"/>
</dbReference>
<name>V4BP67_LOTGI</name>
<dbReference type="InterPro" id="IPR003533">
    <property type="entry name" value="Doublecortin_dom"/>
</dbReference>
<dbReference type="PANTHER" id="PTHR23004:SF11">
    <property type="entry name" value="PROTEIN RPI-1"/>
    <property type="match status" value="1"/>
</dbReference>
<dbReference type="Pfam" id="PF03607">
    <property type="entry name" value="DCX"/>
    <property type="match status" value="1"/>
</dbReference>
<evidence type="ECO:0000313" key="2">
    <source>
        <dbReference type="EMBL" id="ESO90754.1"/>
    </source>
</evidence>
<evidence type="ECO:0000259" key="1">
    <source>
        <dbReference type="PROSITE" id="PS50309"/>
    </source>
</evidence>
<dbReference type="SUPFAM" id="SSF89837">
    <property type="entry name" value="Doublecortin (DC)"/>
    <property type="match status" value="1"/>
</dbReference>
<dbReference type="SMART" id="SM00537">
    <property type="entry name" value="DCX"/>
    <property type="match status" value="1"/>
</dbReference>
<organism evidence="2 3">
    <name type="scientific">Lottia gigantea</name>
    <name type="common">Giant owl limpet</name>
    <dbReference type="NCBI Taxonomy" id="225164"/>
    <lineage>
        <taxon>Eukaryota</taxon>
        <taxon>Metazoa</taxon>
        <taxon>Spiralia</taxon>
        <taxon>Lophotrochozoa</taxon>
        <taxon>Mollusca</taxon>
        <taxon>Gastropoda</taxon>
        <taxon>Patellogastropoda</taxon>
        <taxon>Lottioidea</taxon>
        <taxon>Lottiidae</taxon>
        <taxon>Lottia</taxon>
    </lineage>
</organism>
<protein>
    <recommendedName>
        <fullName evidence="1">Doublecortin domain-containing protein</fullName>
    </recommendedName>
</protein>
<dbReference type="Gene3D" id="3.10.20.230">
    <property type="entry name" value="Doublecortin domain"/>
    <property type="match status" value="1"/>
</dbReference>
<dbReference type="GO" id="GO:0035556">
    <property type="term" value="P:intracellular signal transduction"/>
    <property type="evidence" value="ECO:0007669"/>
    <property type="project" value="InterPro"/>
</dbReference>
<dbReference type="PROSITE" id="PS50309">
    <property type="entry name" value="DC"/>
    <property type="match status" value="1"/>
</dbReference>